<dbReference type="Pfam" id="PF01373">
    <property type="entry name" value="Glyco_hydro_14"/>
    <property type="match status" value="1"/>
</dbReference>
<name>A0ABP0W3V5_9BRYO</name>
<evidence type="ECO:0000256" key="6">
    <source>
        <dbReference type="ARBA" id="ARBA00023295"/>
    </source>
</evidence>
<dbReference type="EMBL" id="OZ020109">
    <property type="protein sequence ID" value="CAK9261454.1"/>
    <property type="molecule type" value="Genomic_DNA"/>
</dbReference>
<evidence type="ECO:0000313" key="10">
    <source>
        <dbReference type="Proteomes" id="UP001497444"/>
    </source>
</evidence>
<evidence type="ECO:0000256" key="8">
    <source>
        <dbReference type="RuleBase" id="RU000509"/>
    </source>
</evidence>
<dbReference type="SUPFAM" id="SSF51445">
    <property type="entry name" value="(Trans)glycosidases"/>
    <property type="match status" value="1"/>
</dbReference>
<dbReference type="Gene3D" id="3.20.20.80">
    <property type="entry name" value="Glycosidases"/>
    <property type="match status" value="1"/>
</dbReference>
<dbReference type="PRINTS" id="PR00750">
    <property type="entry name" value="BETAAMYLASE"/>
</dbReference>
<dbReference type="InterPro" id="IPR018238">
    <property type="entry name" value="Glyco_hydro_14_CS"/>
</dbReference>
<keyword evidence="10" id="KW-1185">Reference proteome</keyword>
<comment type="catalytic activity">
    <reaction evidence="1 8">
        <text>Hydrolysis of (1-&gt;4)-alpha-D-glucosidic linkages in polysaccharides so as to remove successive maltose units from the non-reducing ends of the chains.</text>
        <dbReference type="EC" id="3.2.1.2"/>
    </reaction>
</comment>
<evidence type="ECO:0000256" key="4">
    <source>
        <dbReference type="ARBA" id="ARBA00022801"/>
    </source>
</evidence>
<dbReference type="InterPro" id="IPR017853">
    <property type="entry name" value="GH"/>
</dbReference>
<evidence type="ECO:0000256" key="5">
    <source>
        <dbReference type="ARBA" id="ARBA00023277"/>
    </source>
</evidence>
<keyword evidence="7 8" id="KW-0624">Polysaccharide degradation</keyword>
<keyword evidence="6 8" id="KW-0326">Glycosidase</keyword>
<comment type="similarity">
    <text evidence="2 8">Belongs to the glycosyl hydrolase 14 family.</text>
</comment>
<accession>A0ABP0W3V5</accession>
<dbReference type="PANTHER" id="PTHR31352">
    <property type="entry name" value="BETA-AMYLASE 1, CHLOROPLASTIC"/>
    <property type="match status" value="1"/>
</dbReference>
<evidence type="ECO:0000256" key="3">
    <source>
        <dbReference type="ARBA" id="ARBA00012594"/>
    </source>
</evidence>
<reference evidence="9" key="1">
    <citation type="submission" date="2024-02" db="EMBL/GenBank/DDBJ databases">
        <authorList>
            <consortium name="ELIXIR-Norway"/>
            <consortium name="Elixir Norway"/>
        </authorList>
    </citation>
    <scope>NUCLEOTIDE SEQUENCE</scope>
</reference>
<organism evidence="9 10">
    <name type="scientific">Sphagnum jensenii</name>
    <dbReference type="NCBI Taxonomy" id="128206"/>
    <lineage>
        <taxon>Eukaryota</taxon>
        <taxon>Viridiplantae</taxon>
        <taxon>Streptophyta</taxon>
        <taxon>Embryophyta</taxon>
        <taxon>Bryophyta</taxon>
        <taxon>Sphagnophytina</taxon>
        <taxon>Sphagnopsida</taxon>
        <taxon>Sphagnales</taxon>
        <taxon>Sphagnaceae</taxon>
        <taxon>Sphagnum</taxon>
    </lineage>
</organism>
<sequence length="558" mass="62664">MAMASISTSCYNPVLCRSYVDKPATMKLRLLRFPLRFLVRALHRRSTATGKARGGHSAVGGGTHFTEWKEYSYHETATSRGASGGVPVFVMLPLDSVTMNNTVRRRRALNASLLALKSAGVEGVMMDVWWGIVEKDGPRNYNWSAYKEIIEIVRKSGLKVQAVMSFHQCGANVGDSCTIPLPPWVTEEMQRNPDIAYTDKAGRRNQEYVSLGCDTLPVLKGRTPIQVYADFMRSFRDTFKHLLGDVIAEIQCGMGPAGELRYPSYPESEGKWRFPGIGEFQCYDKYMMASLRASAHSQGKPHWGFGGPHDAGYYNQMPEETGFFQRDGSWQSEYGQFFLEWYSQMLIAHGEGVLAAAAGIFCGTGVTISGKVAGIHWHYGTRSHAAELTAGYYNTRSRDGYLPIAQMFAKHSVTLNFTCIEMRDVEQPAQALCSPEHLVRQVALASRKAGVRMAGENALPRFDEGAHHQIVQKSRLQMSEKGDNTVTHEELEPLSAFTFLRMGESLFRSENWSLFVPFVRHMEEGRTFHPWEEEARTVEIRVHATRPLVQEAASLMYH</sequence>
<evidence type="ECO:0000256" key="2">
    <source>
        <dbReference type="ARBA" id="ARBA00005652"/>
    </source>
</evidence>
<keyword evidence="4 8" id="KW-0378">Hydrolase</keyword>
<dbReference type="Proteomes" id="UP001497444">
    <property type="component" value="Chromosome 14"/>
</dbReference>
<dbReference type="EC" id="3.2.1.2" evidence="3 8"/>
<proteinExistence type="inferred from homology"/>
<evidence type="ECO:0000256" key="7">
    <source>
        <dbReference type="ARBA" id="ARBA00023326"/>
    </source>
</evidence>
<dbReference type="InterPro" id="IPR001554">
    <property type="entry name" value="Glyco_hydro_14"/>
</dbReference>
<dbReference type="PROSITE" id="PS00679">
    <property type="entry name" value="BETA_AMYLASE_2"/>
    <property type="match status" value="1"/>
</dbReference>
<keyword evidence="5 8" id="KW-0119">Carbohydrate metabolism</keyword>
<evidence type="ECO:0000313" key="9">
    <source>
        <dbReference type="EMBL" id="CAK9261454.1"/>
    </source>
</evidence>
<protein>
    <recommendedName>
        <fullName evidence="3 8">Beta-amylase</fullName>
        <ecNumber evidence="3 8">3.2.1.2</ecNumber>
    </recommendedName>
</protein>
<evidence type="ECO:0000256" key="1">
    <source>
        <dbReference type="ARBA" id="ARBA00000546"/>
    </source>
</evidence>
<gene>
    <name evidence="9" type="ORF">CSSPJE1EN1_LOCUS6932</name>
</gene>
<dbReference type="PANTHER" id="PTHR31352:SF31">
    <property type="entry name" value="BETA-AMYLASE 1, CHLOROPLASTIC"/>
    <property type="match status" value="1"/>
</dbReference>